<feature type="transmembrane region" description="Helical" evidence="5">
    <location>
        <begin position="214"/>
        <end position="231"/>
    </location>
</feature>
<protein>
    <recommendedName>
        <fullName evidence="5">Sec-independent protein translocase protein TatC</fullName>
    </recommendedName>
</protein>
<comment type="subunit">
    <text evidence="5">The Tat system comprises two distinct complexes: a TatABC complex, containing multiple copies of TatA, TatB and TatC subunits, and a separate TatA complex, containing only TatA subunits. Substrates initially bind to the TatABC complex, which probably triggers association of the separate TatA complex to form the active translocon.</text>
</comment>
<accession>A0A418WBB3</accession>
<feature type="transmembrane region" description="Helical" evidence="5">
    <location>
        <begin position="120"/>
        <end position="142"/>
    </location>
</feature>
<dbReference type="Pfam" id="PF00902">
    <property type="entry name" value="TatC"/>
    <property type="match status" value="1"/>
</dbReference>
<keyword evidence="5" id="KW-0813">Transport</keyword>
<dbReference type="OrthoDB" id="9777044at2"/>
<keyword evidence="2 5" id="KW-0812">Transmembrane</keyword>
<comment type="subcellular location">
    <subcellularLocation>
        <location evidence="5">Cell membrane</location>
        <topology evidence="5">Multi-pass membrane protein</topology>
    </subcellularLocation>
    <subcellularLocation>
        <location evidence="1">Membrane</location>
        <topology evidence="1">Multi-pass membrane protein</topology>
    </subcellularLocation>
</comment>
<dbReference type="InterPro" id="IPR019820">
    <property type="entry name" value="Sec-indep_translocase_CS"/>
</dbReference>
<dbReference type="InterPro" id="IPR002033">
    <property type="entry name" value="TatC"/>
</dbReference>
<evidence type="ECO:0000256" key="4">
    <source>
        <dbReference type="ARBA" id="ARBA00023136"/>
    </source>
</evidence>
<evidence type="ECO:0000256" key="1">
    <source>
        <dbReference type="ARBA" id="ARBA00004141"/>
    </source>
</evidence>
<comment type="caution">
    <text evidence="6">The sequence shown here is derived from an EMBL/GenBank/DDBJ whole genome shotgun (WGS) entry which is preliminary data.</text>
</comment>
<dbReference type="GO" id="GO:0043953">
    <property type="term" value="P:protein transport by the Tat complex"/>
    <property type="evidence" value="ECO:0007669"/>
    <property type="project" value="UniProtKB-UniRule"/>
</dbReference>
<dbReference type="PRINTS" id="PR01840">
    <property type="entry name" value="TATCFAMILY"/>
</dbReference>
<evidence type="ECO:0000313" key="7">
    <source>
        <dbReference type="Proteomes" id="UP000284605"/>
    </source>
</evidence>
<organism evidence="6 7">
    <name type="scientific">Oleomonas cavernae</name>
    <dbReference type="NCBI Taxonomy" id="2320859"/>
    <lineage>
        <taxon>Bacteria</taxon>
        <taxon>Pseudomonadati</taxon>
        <taxon>Pseudomonadota</taxon>
        <taxon>Alphaproteobacteria</taxon>
        <taxon>Acetobacterales</taxon>
        <taxon>Acetobacteraceae</taxon>
        <taxon>Oleomonas</taxon>
    </lineage>
</organism>
<feature type="transmembrane region" description="Helical" evidence="5">
    <location>
        <begin position="30"/>
        <end position="48"/>
    </location>
</feature>
<evidence type="ECO:0000256" key="2">
    <source>
        <dbReference type="ARBA" id="ARBA00022692"/>
    </source>
</evidence>
<dbReference type="GO" id="GO:0009977">
    <property type="term" value="F:proton motive force dependent protein transmembrane transporter activity"/>
    <property type="evidence" value="ECO:0007669"/>
    <property type="project" value="TreeGrafter"/>
</dbReference>
<evidence type="ECO:0000256" key="5">
    <source>
        <dbReference type="HAMAP-Rule" id="MF_00902"/>
    </source>
</evidence>
<evidence type="ECO:0000313" key="6">
    <source>
        <dbReference type="EMBL" id="RJF87290.1"/>
    </source>
</evidence>
<evidence type="ECO:0000256" key="3">
    <source>
        <dbReference type="ARBA" id="ARBA00022989"/>
    </source>
</evidence>
<keyword evidence="4 5" id="KW-0472">Membrane</keyword>
<dbReference type="GO" id="GO:0065002">
    <property type="term" value="P:intracellular protein transmembrane transport"/>
    <property type="evidence" value="ECO:0007669"/>
    <property type="project" value="TreeGrafter"/>
</dbReference>
<name>A0A418WBB3_9PROT</name>
<gene>
    <name evidence="5 6" type="primary">tatC</name>
    <name evidence="6" type="ORF">D3874_09830</name>
</gene>
<keyword evidence="5" id="KW-0653">Protein transport</keyword>
<sequence>MATKTETDEAEIESSRAPLIEHLTELRRRLFYCIGALIVAMVGCYLISDEIYAFLTKPLFDAMGPEAASRRMIYTDLTEAFFTYMKLAFFGGAFISFPIIASQIYMFVAPGLYKNERHAFLPFLVATPILFLLGAALLYYLIFPLAWHFFLGFEAPGGGGTLPIQLEAKVSEYLSLVMALIFAFGLSFQMPVVLTLLGRIGVLSAKTLSAKRRYAIVGVFAFAAIVTPPDIISQVSLALPMLLLYEISILAIKMMERQRAKATEEDDEEEGESTPAA</sequence>
<dbReference type="Proteomes" id="UP000284605">
    <property type="component" value="Unassembled WGS sequence"/>
</dbReference>
<comment type="caution">
    <text evidence="5">Lacks conserved residue(s) required for the propagation of feature annotation.</text>
</comment>
<feature type="transmembrane region" description="Helical" evidence="5">
    <location>
        <begin position="173"/>
        <end position="202"/>
    </location>
</feature>
<dbReference type="GO" id="GO:0033281">
    <property type="term" value="C:TAT protein transport complex"/>
    <property type="evidence" value="ECO:0007669"/>
    <property type="project" value="UniProtKB-UniRule"/>
</dbReference>
<keyword evidence="7" id="KW-1185">Reference proteome</keyword>
<comment type="similarity">
    <text evidence="5">Belongs to the TatC family.</text>
</comment>
<proteinExistence type="inferred from homology"/>
<dbReference type="PROSITE" id="PS01218">
    <property type="entry name" value="TATC"/>
    <property type="match status" value="1"/>
</dbReference>
<dbReference type="EMBL" id="QYUK01000011">
    <property type="protein sequence ID" value="RJF87290.1"/>
    <property type="molecule type" value="Genomic_DNA"/>
</dbReference>
<dbReference type="NCBIfam" id="TIGR00945">
    <property type="entry name" value="tatC"/>
    <property type="match status" value="1"/>
</dbReference>
<reference evidence="6 7" key="1">
    <citation type="submission" date="2018-09" db="EMBL/GenBank/DDBJ databases">
        <authorList>
            <person name="Zhu H."/>
        </authorList>
    </citation>
    <scope>NUCLEOTIDE SEQUENCE [LARGE SCALE GENOMIC DNA]</scope>
    <source>
        <strain evidence="6 7">K1W22B-8</strain>
    </source>
</reference>
<dbReference type="PANTHER" id="PTHR30371">
    <property type="entry name" value="SEC-INDEPENDENT PROTEIN TRANSLOCASE PROTEIN TATC"/>
    <property type="match status" value="1"/>
</dbReference>
<feature type="transmembrane region" description="Helical" evidence="5">
    <location>
        <begin position="87"/>
        <end position="108"/>
    </location>
</feature>
<keyword evidence="3 5" id="KW-1133">Transmembrane helix</keyword>
<dbReference type="PANTHER" id="PTHR30371:SF0">
    <property type="entry name" value="SEC-INDEPENDENT PROTEIN TRANSLOCASE PROTEIN TATC, CHLOROPLASTIC-RELATED"/>
    <property type="match status" value="1"/>
</dbReference>
<dbReference type="RefSeq" id="WP_119777932.1">
    <property type="nucleotide sequence ID" value="NZ_QYUK01000011.1"/>
</dbReference>
<keyword evidence="5" id="KW-1003">Cell membrane</keyword>
<dbReference type="HAMAP" id="MF_00902">
    <property type="entry name" value="TatC"/>
    <property type="match status" value="1"/>
</dbReference>
<keyword evidence="5" id="KW-0811">Translocation</keyword>
<dbReference type="AlphaFoldDB" id="A0A418WBB3"/>
<comment type="function">
    <text evidence="5">Part of the twin-arginine translocation (Tat) system that transports large folded proteins containing a characteristic twin-arginine motif in their signal peptide across membranes. Together with TatB, TatC is part of a receptor directly interacting with Tat signal peptides.</text>
</comment>